<accession>A0A8C4QDX4</accession>
<sequence length="244" mass="28267">MADEDETNEDVNVKLLKKNRKNIVEALSHGHSKAWDEVFEKFSNVKQGGLNSEDCHQVQAQEIVEDKIRKCLDIVDGKGEESAKSFLNILYKLQHSFPHLGLWIKDYPGRNEESVNEAEKIIRGLQDGKLPFFLKMENSSLSEELWETFPDMCDAVEEAQLLPNFTLKDFEEFKRNTSNNRVNCLLDLIMEKGAGSFRCFCKILLQDDRMKVPMLKSINKLESDKMKKELRVWGKSSTFHFNED</sequence>
<dbReference type="Proteomes" id="UP000694388">
    <property type="component" value="Unplaced"/>
</dbReference>
<dbReference type="InterPro" id="IPR011029">
    <property type="entry name" value="DEATH-like_dom_sf"/>
</dbReference>
<reference evidence="2" key="2">
    <citation type="submission" date="2025-09" db="UniProtKB">
        <authorList>
            <consortium name="Ensembl"/>
        </authorList>
    </citation>
    <scope>IDENTIFICATION</scope>
</reference>
<proteinExistence type="predicted"/>
<dbReference type="SUPFAM" id="SSF47986">
    <property type="entry name" value="DEATH domain"/>
    <property type="match status" value="1"/>
</dbReference>
<dbReference type="PROSITE" id="PS50209">
    <property type="entry name" value="CARD"/>
    <property type="match status" value="1"/>
</dbReference>
<dbReference type="AlphaFoldDB" id="A0A8C4QDX4"/>
<dbReference type="GO" id="GO:0042981">
    <property type="term" value="P:regulation of apoptotic process"/>
    <property type="evidence" value="ECO:0007669"/>
    <property type="project" value="InterPro"/>
</dbReference>
<keyword evidence="3" id="KW-1185">Reference proteome</keyword>
<protein>
    <recommendedName>
        <fullName evidence="1">CARD domain-containing protein</fullName>
    </recommendedName>
</protein>
<dbReference type="Pfam" id="PF00619">
    <property type="entry name" value="CARD"/>
    <property type="match status" value="1"/>
</dbReference>
<name>A0A8C4QDX4_EPTBU</name>
<evidence type="ECO:0000313" key="3">
    <source>
        <dbReference type="Proteomes" id="UP000694388"/>
    </source>
</evidence>
<evidence type="ECO:0000259" key="1">
    <source>
        <dbReference type="PROSITE" id="PS50209"/>
    </source>
</evidence>
<dbReference type="Gene3D" id="1.10.533.10">
    <property type="entry name" value="Death Domain, Fas"/>
    <property type="match status" value="1"/>
</dbReference>
<dbReference type="InterPro" id="IPR001315">
    <property type="entry name" value="CARD"/>
</dbReference>
<dbReference type="Ensembl" id="ENSEBUT00000014491.1">
    <property type="protein sequence ID" value="ENSEBUP00000013915.1"/>
    <property type="gene ID" value="ENSEBUG00000008766.1"/>
</dbReference>
<evidence type="ECO:0000313" key="2">
    <source>
        <dbReference type="Ensembl" id="ENSEBUP00000013915.1"/>
    </source>
</evidence>
<feature type="domain" description="CARD" evidence="1">
    <location>
        <begin position="8"/>
        <end position="90"/>
    </location>
</feature>
<dbReference type="GeneTree" id="ENSGT00930000152730"/>
<reference evidence="2" key="1">
    <citation type="submission" date="2025-08" db="UniProtKB">
        <authorList>
            <consortium name="Ensembl"/>
        </authorList>
    </citation>
    <scope>IDENTIFICATION</scope>
</reference>
<organism evidence="2 3">
    <name type="scientific">Eptatretus burgeri</name>
    <name type="common">Inshore hagfish</name>
    <dbReference type="NCBI Taxonomy" id="7764"/>
    <lineage>
        <taxon>Eukaryota</taxon>
        <taxon>Metazoa</taxon>
        <taxon>Chordata</taxon>
        <taxon>Craniata</taxon>
        <taxon>Vertebrata</taxon>
        <taxon>Cyclostomata</taxon>
        <taxon>Myxini</taxon>
        <taxon>Myxiniformes</taxon>
        <taxon>Myxinidae</taxon>
        <taxon>Eptatretinae</taxon>
        <taxon>Eptatretus</taxon>
    </lineage>
</organism>